<evidence type="ECO:0000313" key="3">
    <source>
        <dbReference type="Proteomes" id="UP000006591"/>
    </source>
</evidence>
<reference evidence="2" key="1">
    <citation type="submission" date="2015-04" db="UniProtKB">
        <authorList>
            <consortium name="EnsemblPlants"/>
        </authorList>
    </citation>
    <scope>IDENTIFICATION</scope>
    <source>
        <strain evidence="2">SL10</strain>
    </source>
</reference>
<proteinExistence type="predicted"/>
<protein>
    <submittedName>
        <fullName evidence="2">Uncharacterized protein</fullName>
    </submittedName>
</protein>
<name>A0A0E0H4I5_ORYNI</name>
<dbReference type="AlphaFoldDB" id="A0A0E0H4I5"/>
<feature type="region of interest" description="Disordered" evidence="1">
    <location>
        <begin position="224"/>
        <end position="250"/>
    </location>
</feature>
<keyword evidence="3" id="KW-1185">Reference proteome</keyword>
<accession>A0A0E0H4I5</accession>
<feature type="region of interest" description="Disordered" evidence="1">
    <location>
        <begin position="84"/>
        <end position="106"/>
    </location>
</feature>
<evidence type="ECO:0000313" key="2">
    <source>
        <dbReference type="EnsemblPlants" id="ONIVA04G20560.1"/>
    </source>
</evidence>
<dbReference type="eggNOG" id="ENOG502R5JA">
    <property type="taxonomic scope" value="Eukaryota"/>
</dbReference>
<evidence type="ECO:0000256" key="1">
    <source>
        <dbReference type="SAM" id="MobiDB-lite"/>
    </source>
</evidence>
<dbReference type="EnsemblPlants" id="ONIVA04G20560.1">
    <property type="protein sequence ID" value="ONIVA04G20560.1"/>
    <property type="gene ID" value="ONIVA04G20560"/>
</dbReference>
<dbReference type="Proteomes" id="UP000006591">
    <property type="component" value="Chromosome 4"/>
</dbReference>
<organism evidence="2">
    <name type="scientific">Oryza nivara</name>
    <name type="common">Indian wild rice</name>
    <name type="synonym">Oryza sativa f. spontanea</name>
    <dbReference type="NCBI Taxonomy" id="4536"/>
    <lineage>
        <taxon>Eukaryota</taxon>
        <taxon>Viridiplantae</taxon>
        <taxon>Streptophyta</taxon>
        <taxon>Embryophyta</taxon>
        <taxon>Tracheophyta</taxon>
        <taxon>Spermatophyta</taxon>
        <taxon>Magnoliopsida</taxon>
        <taxon>Liliopsida</taxon>
        <taxon>Poales</taxon>
        <taxon>Poaceae</taxon>
        <taxon>BOP clade</taxon>
        <taxon>Oryzoideae</taxon>
        <taxon>Oryzeae</taxon>
        <taxon>Oryzinae</taxon>
        <taxon>Oryza</taxon>
    </lineage>
</organism>
<reference evidence="2" key="2">
    <citation type="submission" date="2018-04" db="EMBL/GenBank/DDBJ databases">
        <title>OnivRS2 (Oryza nivara Reference Sequence Version 2).</title>
        <authorList>
            <person name="Zhang J."/>
            <person name="Kudrna D."/>
            <person name="Lee S."/>
            <person name="Talag J."/>
            <person name="Rajasekar S."/>
            <person name="Welchert J."/>
            <person name="Hsing Y.-I."/>
            <person name="Wing R.A."/>
        </authorList>
    </citation>
    <scope>NUCLEOTIDE SEQUENCE [LARGE SCALE GENOMIC DNA]</scope>
    <source>
        <strain evidence="2">SL10</strain>
    </source>
</reference>
<sequence>MHACMAAAAALPRSATAAADHAVPEPRRVVPAWAASSATGLLLLAVIKLMAAVYAGAAAACASTASARADRRLQVLEREQQPARALRHALQPRAGAEPRGGWPAHRAVRVQREPEQALGRLWRRRRRAELTEREPRRGVLRWHLHRHLQWHVAAGASEQLHRGERAAAPAVGPHWATGVAHAAALQARERRELPRRLQPAVVRERQVQVLRALVDQLRVLGRPAARAGHGHGHGRARDDGIRRGGGRGRRRCRRRRRALVLARAAADGDVAERAALRPVTPARLAEVARLLEAVVVVVAELGVRRVAPRAVERLLLLRPRPPLRATRPRATCHRRRAAAAATPQCAPSHRRRRRRRRIRIRAGGRVRCHQHLLHGLHQP</sequence>
<dbReference type="Gramene" id="ONIVA04G20560.1">
    <property type="protein sequence ID" value="ONIVA04G20560.1"/>
    <property type="gene ID" value="ONIVA04G20560"/>
</dbReference>
<dbReference type="HOGENOM" id="CLU_730329_0_0_1"/>